<dbReference type="RefSeq" id="WP_014809148.1">
    <property type="nucleotide sequence ID" value="NC_018025.1"/>
</dbReference>
<protein>
    <submittedName>
        <fullName evidence="1">Uncharacterized protein</fullName>
    </submittedName>
</protein>
<name>I4C356_DESTA</name>
<reference evidence="2" key="1">
    <citation type="submission" date="2012-06" db="EMBL/GenBank/DDBJ databases">
        <title>Complete sequence of chromosome of Desulfomonile tiedjei DSM 6799.</title>
        <authorList>
            <person name="Lucas S."/>
            <person name="Copeland A."/>
            <person name="Lapidus A."/>
            <person name="Glavina del Rio T."/>
            <person name="Dalin E."/>
            <person name="Tice H."/>
            <person name="Bruce D."/>
            <person name="Goodwin L."/>
            <person name="Pitluck S."/>
            <person name="Peters L."/>
            <person name="Ovchinnikova G."/>
            <person name="Zeytun A."/>
            <person name="Lu M."/>
            <person name="Kyrpides N."/>
            <person name="Mavromatis K."/>
            <person name="Ivanova N."/>
            <person name="Brettin T."/>
            <person name="Detter J.C."/>
            <person name="Han C."/>
            <person name="Larimer F."/>
            <person name="Land M."/>
            <person name="Hauser L."/>
            <person name="Markowitz V."/>
            <person name="Cheng J.-F."/>
            <person name="Hugenholtz P."/>
            <person name="Woyke T."/>
            <person name="Wu D."/>
            <person name="Spring S."/>
            <person name="Schroeder M."/>
            <person name="Brambilla E."/>
            <person name="Klenk H.-P."/>
            <person name="Eisen J.A."/>
        </authorList>
    </citation>
    <scope>NUCLEOTIDE SEQUENCE [LARGE SCALE GENOMIC DNA]</scope>
    <source>
        <strain evidence="2">ATCC 49306 / DSM 6799 / DCB-1</strain>
    </source>
</reference>
<dbReference type="AlphaFoldDB" id="I4C356"/>
<dbReference type="HOGENOM" id="CLU_1783771_0_0_7"/>
<gene>
    <name evidence="1" type="ordered locus">Desti_1284</name>
</gene>
<evidence type="ECO:0000313" key="2">
    <source>
        <dbReference type="Proteomes" id="UP000006055"/>
    </source>
</evidence>
<accession>I4C356</accession>
<organism evidence="1 2">
    <name type="scientific">Desulfomonile tiedjei (strain ATCC 49306 / DSM 6799 / DCB-1)</name>
    <dbReference type="NCBI Taxonomy" id="706587"/>
    <lineage>
        <taxon>Bacteria</taxon>
        <taxon>Pseudomonadati</taxon>
        <taxon>Thermodesulfobacteriota</taxon>
        <taxon>Desulfomonilia</taxon>
        <taxon>Desulfomonilales</taxon>
        <taxon>Desulfomonilaceae</taxon>
        <taxon>Desulfomonile</taxon>
    </lineage>
</organism>
<dbReference type="KEGG" id="dti:Desti_1284"/>
<sequence>MAAKNKGGQDLPEEMAGHIEDTDTFETEEGPVVIASAKDIPRPTTTLTTHVKGKVGKMTVSLLADASSVLSLEEVDRINQSPGEARTPVLSVIQALLAKSGGTMQIESLVPEVKKHWNRLFPTSPYSPEEFIYIIVRNSDNLRVS</sequence>
<dbReference type="EMBL" id="CP003360">
    <property type="protein sequence ID" value="AFM23997.1"/>
    <property type="molecule type" value="Genomic_DNA"/>
</dbReference>
<dbReference type="Proteomes" id="UP000006055">
    <property type="component" value="Chromosome"/>
</dbReference>
<keyword evidence="2" id="KW-1185">Reference proteome</keyword>
<evidence type="ECO:0000313" key="1">
    <source>
        <dbReference type="EMBL" id="AFM23997.1"/>
    </source>
</evidence>
<proteinExistence type="predicted"/>